<feature type="transmembrane region" description="Helical" evidence="1">
    <location>
        <begin position="29"/>
        <end position="48"/>
    </location>
</feature>
<evidence type="ECO:0000313" key="3">
    <source>
        <dbReference type="Proteomes" id="UP000799771"/>
    </source>
</evidence>
<gene>
    <name evidence="2" type="ORF">P153DRAFT_39261</name>
</gene>
<evidence type="ECO:0000256" key="1">
    <source>
        <dbReference type="SAM" id="Phobius"/>
    </source>
</evidence>
<accession>A0A6A6A979</accession>
<organism evidence="2 3">
    <name type="scientific">Dothidotthia symphoricarpi CBS 119687</name>
    <dbReference type="NCBI Taxonomy" id="1392245"/>
    <lineage>
        <taxon>Eukaryota</taxon>
        <taxon>Fungi</taxon>
        <taxon>Dikarya</taxon>
        <taxon>Ascomycota</taxon>
        <taxon>Pezizomycotina</taxon>
        <taxon>Dothideomycetes</taxon>
        <taxon>Pleosporomycetidae</taxon>
        <taxon>Pleosporales</taxon>
        <taxon>Dothidotthiaceae</taxon>
        <taxon>Dothidotthia</taxon>
    </lineage>
</organism>
<feature type="transmembrane region" description="Helical" evidence="1">
    <location>
        <begin position="55"/>
        <end position="75"/>
    </location>
</feature>
<dbReference type="GeneID" id="54411594"/>
<keyword evidence="1" id="KW-1133">Transmembrane helix</keyword>
<keyword evidence="3" id="KW-1185">Reference proteome</keyword>
<keyword evidence="1" id="KW-0472">Membrane</keyword>
<proteinExistence type="predicted"/>
<dbReference type="AlphaFoldDB" id="A0A6A6A979"/>
<dbReference type="RefSeq" id="XP_033522911.1">
    <property type="nucleotide sequence ID" value="XM_033671162.1"/>
</dbReference>
<dbReference type="Proteomes" id="UP000799771">
    <property type="component" value="Unassembled WGS sequence"/>
</dbReference>
<name>A0A6A6A979_9PLEO</name>
<dbReference type="EMBL" id="ML977508">
    <property type="protein sequence ID" value="KAF2128522.1"/>
    <property type="molecule type" value="Genomic_DNA"/>
</dbReference>
<keyword evidence="1" id="KW-0812">Transmembrane</keyword>
<evidence type="ECO:0000313" key="2">
    <source>
        <dbReference type="EMBL" id="KAF2128522.1"/>
    </source>
</evidence>
<protein>
    <submittedName>
        <fullName evidence="2">Uncharacterized protein</fullName>
    </submittedName>
</protein>
<reference evidence="2" key="1">
    <citation type="journal article" date="2020" name="Stud. Mycol.">
        <title>101 Dothideomycetes genomes: a test case for predicting lifestyles and emergence of pathogens.</title>
        <authorList>
            <person name="Haridas S."/>
            <person name="Albert R."/>
            <person name="Binder M."/>
            <person name="Bloem J."/>
            <person name="Labutti K."/>
            <person name="Salamov A."/>
            <person name="Andreopoulos B."/>
            <person name="Baker S."/>
            <person name="Barry K."/>
            <person name="Bills G."/>
            <person name="Bluhm B."/>
            <person name="Cannon C."/>
            <person name="Castanera R."/>
            <person name="Culley D."/>
            <person name="Daum C."/>
            <person name="Ezra D."/>
            <person name="Gonzalez J."/>
            <person name="Henrissat B."/>
            <person name="Kuo A."/>
            <person name="Liang C."/>
            <person name="Lipzen A."/>
            <person name="Lutzoni F."/>
            <person name="Magnuson J."/>
            <person name="Mondo S."/>
            <person name="Nolan M."/>
            <person name="Ohm R."/>
            <person name="Pangilinan J."/>
            <person name="Park H.-J."/>
            <person name="Ramirez L."/>
            <person name="Alfaro M."/>
            <person name="Sun H."/>
            <person name="Tritt A."/>
            <person name="Yoshinaga Y."/>
            <person name="Zwiers L.-H."/>
            <person name="Turgeon B."/>
            <person name="Goodwin S."/>
            <person name="Spatafora J."/>
            <person name="Crous P."/>
            <person name="Grigoriev I."/>
        </authorList>
    </citation>
    <scope>NUCLEOTIDE SEQUENCE</scope>
    <source>
        <strain evidence="2">CBS 119687</strain>
    </source>
</reference>
<sequence>MDALVASGIYVAVREKCNHGNDNDNLHHFWVLCCQLLLTSSLVQAFASPTRYDNFFCLHSLCLVFLLLFFVRGHVPTLDAFKLLVVPCLVLTWS</sequence>